<evidence type="ECO:0000313" key="4">
    <source>
        <dbReference type="Proteomes" id="UP001238603"/>
    </source>
</evidence>
<feature type="transmembrane region" description="Helical" evidence="2">
    <location>
        <begin position="26"/>
        <end position="43"/>
    </location>
</feature>
<dbReference type="NCBIfam" id="TIGR04438">
    <property type="entry name" value="small_Trp_rich"/>
    <property type="match status" value="1"/>
</dbReference>
<feature type="compositionally biased region" description="Basic and acidic residues" evidence="1">
    <location>
        <begin position="72"/>
        <end position="81"/>
    </location>
</feature>
<sequence>MWLVGLGLILALLKLGDIGFVAGWSWVVVLSPFALAVVWWIWADGSGYTQRRAMDRLEDRQRKRRQRTMEALGRDKPGQRH</sequence>
<dbReference type="Proteomes" id="UP001238603">
    <property type="component" value="Unassembled WGS sequence"/>
</dbReference>
<proteinExistence type="predicted"/>
<evidence type="ECO:0000256" key="1">
    <source>
        <dbReference type="SAM" id="MobiDB-lite"/>
    </source>
</evidence>
<keyword evidence="2" id="KW-0472">Membrane</keyword>
<dbReference type="EMBL" id="JASVDS010000005">
    <property type="protein sequence ID" value="MDL5033878.1"/>
    <property type="molecule type" value="Genomic_DNA"/>
</dbReference>
<dbReference type="InterPro" id="IPR031044">
    <property type="entry name" value="Small_Trp_rich"/>
</dbReference>
<evidence type="ECO:0000256" key="2">
    <source>
        <dbReference type="SAM" id="Phobius"/>
    </source>
</evidence>
<organism evidence="3 4">
    <name type="scientific">Roseateles subflavus</name>
    <dbReference type="NCBI Taxonomy" id="3053353"/>
    <lineage>
        <taxon>Bacteria</taxon>
        <taxon>Pseudomonadati</taxon>
        <taxon>Pseudomonadota</taxon>
        <taxon>Betaproteobacteria</taxon>
        <taxon>Burkholderiales</taxon>
        <taxon>Sphaerotilaceae</taxon>
        <taxon>Roseateles</taxon>
    </lineage>
</organism>
<dbReference type="RefSeq" id="WP_285983950.1">
    <property type="nucleotide sequence ID" value="NZ_JASVDS010000005.1"/>
</dbReference>
<comment type="caution">
    <text evidence="3">The sequence shown here is derived from an EMBL/GenBank/DDBJ whole genome shotgun (WGS) entry which is preliminary data.</text>
</comment>
<keyword evidence="4" id="KW-1185">Reference proteome</keyword>
<feature type="region of interest" description="Disordered" evidence="1">
    <location>
        <begin position="59"/>
        <end position="81"/>
    </location>
</feature>
<accession>A0ABT7LLY1</accession>
<name>A0ABT7LLY1_9BURK</name>
<keyword evidence="2" id="KW-0812">Transmembrane</keyword>
<keyword evidence="2" id="KW-1133">Transmembrane helix</keyword>
<reference evidence="3 4" key="1">
    <citation type="submission" date="2023-06" db="EMBL/GenBank/DDBJ databases">
        <title>Pelomonas sp. APW6 16S ribosomal RNA gene genome sequencing and assembly.</title>
        <authorList>
            <person name="Woo H."/>
        </authorList>
    </citation>
    <scope>NUCLEOTIDE SEQUENCE [LARGE SCALE GENOMIC DNA]</scope>
    <source>
        <strain evidence="3 4">APW6</strain>
    </source>
</reference>
<evidence type="ECO:0000313" key="3">
    <source>
        <dbReference type="EMBL" id="MDL5033878.1"/>
    </source>
</evidence>
<gene>
    <name evidence="3" type="ORF">QRD43_18350</name>
</gene>
<protein>
    <submittedName>
        <fullName evidence="3">TIGR04438 family Trp-rich protein</fullName>
    </submittedName>
</protein>